<evidence type="ECO:0000313" key="6">
    <source>
        <dbReference type="Proteomes" id="UP001222325"/>
    </source>
</evidence>
<evidence type="ECO:0000313" key="5">
    <source>
        <dbReference type="EMBL" id="KAJ7093257.1"/>
    </source>
</evidence>
<name>A0AAD6XPB2_9AGAR</name>
<accession>A0AAD6XPB2</accession>
<evidence type="ECO:0000313" key="2">
    <source>
        <dbReference type="EMBL" id="KAJ7092992.1"/>
    </source>
</evidence>
<dbReference type="EMBL" id="JARJCN010000017">
    <property type="protein sequence ID" value="KAJ7093002.1"/>
    <property type="molecule type" value="Genomic_DNA"/>
</dbReference>
<feature type="region of interest" description="Disordered" evidence="1">
    <location>
        <begin position="102"/>
        <end position="124"/>
    </location>
</feature>
<reference evidence="3" key="1">
    <citation type="submission" date="2023-03" db="EMBL/GenBank/DDBJ databases">
        <title>Massive genome expansion in bonnet fungi (Mycena s.s.) driven by repeated elements and novel gene families across ecological guilds.</title>
        <authorList>
            <consortium name="Lawrence Berkeley National Laboratory"/>
            <person name="Harder C.B."/>
            <person name="Miyauchi S."/>
            <person name="Viragh M."/>
            <person name="Kuo A."/>
            <person name="Thoen E."/>
            <person name="Andreopoulos B."/>
            <person name="Lu D."/>
            <person name="Skrede I."/>
            <person name="Drula E."/>
            <person name="Henrissat B."/>
            <person name="Morin E."/>
            <person name="Kohler A."/>
            <person name="Barry K."/>
            <person name="LaButti K."/>
            <person name="Morin E."/>
            <person name="Salamov A."/>
            <person name="Lipzen A."/>
            <person name="Mereny Z."/>
            <person name="Hegedus B."/>
            <person name="Baldrian P."/>
            <person name="Stursova M."/>
            <person name="Weitz H."/>
            <person name="Taylor A."/>
            <person name="Grigoriev I.V."/>
            <person name="Nagy L.G."/>
            <person name="Martin F."/>
            <person name="Kauserud H."/>
        </authorList>
    </citation>
    <scope>NUCLEOTIDE SEQUENCE</scope>
    <source>
        <strain evidence="3">CBHHK173m</strain>
    </source>
</reference>
<dbReference type="EMBL" id="JARJCN010000017">
    <property type="protein sequence ID" value="KAJ7092998.1"/>
    <property type="molecule type" value="Genomic_DNA"/>
</dbReference>
<comment type="caution">
    <text evidence="3">The sequence shown here is derived from an EMBL/GenBank/DDBJ whole genome shotgun (WGS) entry which is preliminary data.</text>
</comment>
<evidence type="ECO:0000313" key="4">
    <source>
        <dbReference type="EMBL" id="KAJ7093002.1"/>
    </source>
</evidence>
<evidence type="ECO:0000313" key="3">
    <source>
        <dbReference type="EMBL" id="KAJ7092998.1"/>
    </source>
</evidence>
<gene>
    <name evidence="5" type="ORF">B0H15DRAFT_929513</name>
    <name evidence="2" type="ORF">B0H15DRAFT_929778</name>
    <name evidence="3" type="ORF">B0H15DRAFT_929783</name>
    <name evidence="4" type="ORF">B0H15DRAFT_929787</name>
</gene>
<feature type="compositionally biased region" description="Basic and acidic residues" evidence="1">
    <location>
        <begin position="788"/>
        <end position="798"/>
    </location>
</feature>
<organism evidence="3 6">
    <name type="scientific">Mycena belliarum</name>
    <dbReference type="NCBI Taxonomy" id="1033014"/>
    <lineage>
        <taxon>Eukaryota</taxon>
        <taxon>Fungi</taxon>
        <taxon>Dikarya</taxon>
        <taxon>Basidiomycota</taxon>
        <taxon>Agaricomycotina</taxon>
        <taxon>Agaricomycetes</taxon>
        <taxon>Agaricomycetidae</taxon>
        <taxon>Agaricales</taxon>
        <taxon>Marasmiineae</taxon>
        <taxon>Mycenaceae</taxon>
        <taxon>Mycena</taxon>
    </lineage>
</organism>
<dbReference type="EMBL" id="JARJCN010000016">
    <property type="protein sequence ID" value="KAJ7093257.1"/>
    <property type="molecule type" value="Genomic_DNA"/>
</dbReference>
<dbReference type="EMBL" id="JARJCN010000017">
    <property type="protein sequence ID" value="KAJ7092992.1"/>
    <property type="molecule type" value="Genomic_DNA"/>
</dbReference>
<feature type="compositionally biased region" description="Acidic residues" evidence="1">
    <location>
        <begin position="777"/>
        <end position="787"/>
    </location>
</feature>
<feature type="region of interest" description="Disordered" evidence="1">
    <location>
        <begin position="776"/>
        <end position="798"/>
    </location>
</feature>
<evidence type="ECO:0000256" key="1">
    <source>
        <dbReference type="SAM" id="MobiDB-lite"/>
    </source>
</evidence>
<sequence length="798" mass="88671">MASIVLKDVFHRADTMQNSTHWRTHCKACVAHHLDGAGAPVDTVIVRSQAFHDACKAVGEVRGEKTAWIAHLIGGKGTAACSHASADVKAAAAAERAIIKAAGKRPRTDSSAGAEPAAKKRQPALEEGQAMLKTFQKNQMPYSPSEKAAFQHQSLRAIVSGGLPLGAFEDLEMKILFGMMRTTAPAIMPTGKVIGGRLLNSAAHDVEEKNRKALKNKNAGLLTDGWKAKNKDSINGLCATVDYKMIDRVEVKYGCIIIYFITDADGGSKKGRILLGRERPWLFLPSCWAHQFQLILGDYFKVNDMAAGFAEEATGLIGWINNHGKVRKIFDESQATISKDRNGGKIIVLAYLVANMTRWTTHFVAFRRLFSLRPALQLGVLQKRAAIIAAEVGAATSTEATRLEEEAIKFCTLIEDASFWSGLETVLGDLEPICLGTNINQKDSTRLDQVLLTLAGIFLRFADHPEKEVQDKMVSRLEKRWKDCDQPIFLLALVLNPFEKLSCFGPRANLNHLKCRNLLISVYRRINSRPDNQDTAEEKNAKEAAVSKAFMQYLSGTGDFGDFDAEEWEEINKNVNPIQVWEALGGSCELTELAEFAVIILTMVANQAAVERSFSRTKIEQSDHRNRLGVGKLDKRVKVHAQIRSEQLRKPREGRKNHKSLATLLDVPRYRDLLDDQGHEDSAERGRALVSSETGWRTQMAKWIGEAREAERTEVQDLEEDVAEDVEDAPRIAKRLPIWQPTTLKVLFGGAAKPRTRKASVQVMEEEEILMEALAEQAEDDIPDDGGIEIHSDDEYRE</sequence>
<dbReference type="InterPro" id="IPR012337">
    <property type="entry name" value="RNaseH-like_sf"/>
</dbReference>
<dbReference type="Proteomes" id="UP001222325">
    <property type="component" value="Unassembled WGS sequence"/>
</dbReference>
<dbReference type="SUPFAM" id="SSF53098">
    <property type="entry name" value="Ribonuclease H-like"/>
    <property type="match status" value="1"/>
</dbReference>
<keyword evidence="6" id="KW-1185">Reference proteome</keyword>
<dbReference type="AlphaFoldDB" id="A0AAD6XPB2"/>
<proteinExistence type="predicted"/>
<protein>
    <submittedName>
        <fullName evidence="3">Ribonuclease H-like domain-containing protein</fullName>
    </submittedName>
</protein>